<comment type="caution">
    <text evidence="3">The sequence shown here is derived from an EMBL/GenBank/DDBJ whole genome shotgun (WGS) entry which is preliminary data.</text>
</comment>
<gene>
    <name evidence="3" type="ORF">CSUI_004541</name>
</gene>
<evidence type="ECO:0000256" key="2">
    <source>
        <dbReference type="SAM" id="MobiDB-lite"/>
    </source>
</evidence>
<name>A0A2C6L0S3_9APIC</name>
<dbReference type="GO" id="GO:0000056">
    <property type="term" value="P:ribosomal small subunit export from nucleus"/>
    <property type="evidence" value="ECO:0007669"/>
    <property type="project" value="TreeGrafter"/>
</dbReference>
<dbReference type="AlphaFoldDB" id="A0A2C6L0S3"/>
<evidence type="ECO:0000256" key="1">
    <source>
        <dbReference type="ARBA" id="ARBA00009078"/>
    </source>
</evidence>
<feature type="region of interest" description="Disordered" evidence="2">
    <location>
        <begin position="1"/>
        <end position="57"/>
    </location>
</feature>
<accession>A0A2C6L0S3</accession>
<dbReference type="Proteomes" id="UP000221165">
    <property type="component" value="Unassembled WGS sequence"/>
</dbReference>
<dbReference type="PANTHER" id="PTHR21531:SF0">
    <property type="entry name" value="PROTEIN LTV1 HOMOLOG"/>
    <property type="match status" value="1"/>
</dbReference>
<sequence>MASSGRRGAGPSPADSQECGRGVADTTPAARQDGEGESAKVGKRASRKKFDKNSPSSVTFKLVSTSFADPAVQQASVPKMALQRVIPPNALRKNRYRESIPENLLRVMSPEDFGIHSNLDVDSRRQLCEQIYGTAEPPPGQATEARAPATCREKLPVRDESVTNDELDGDCYFPRDGYDYSQHLVSIGGGVFLEHKETTAEKHRRAQRSKDGPASVSKEEQQVLEALENADAYEEILDDFVTAALETDGRAGGAEFDGDLLLWGEDHAKNAQLYAVKEKLAEVRRRMEGEDGDLTEADELEEERDNVAVVVRGGGSLGQSLEEEFDRVLEEYEDDFIGELEAEAAQGNEEDDITSEVEDALDDFLETQARRRKICIGSASSKHRLSHSGDKRDYLDDLAEGGASTDDSHSPGDGRCSSSSREREEEGDARDKEVEELFRPLGNWTLEAPLAGCVLGRSPVSVPEKEEVARIKALAALQQEEEQDAEARGTADFDLLDQAEVEKRLEERRWDCETVLTTKSVSSFAPTRISLPPPHMLKQQLRQLRETAASAAVVQRGKTSRQQGGREGTGSSDGAGESTKGSLLKGDDSGVLDSVPEEEEGYQSDELEESCADPCIITLRPRGETAGERRERKKAVKEAQRMVRQIKKQNKLLLKEEEKKEASRNAQTSAYDIKAGVRCVRL</sequence>
<reference evidence="3 4" key="1">
    <citation type="journal article" date="2017" name="Int. J. Parasitol.">
        <title>The genome of the protozoan parasite Cystoisospora suis and a reverse vaccinology approach to identify vaccine candidates.</title>
        <authorList>
            <person name="Palmieri N."/>
            <person name="Shrestha A."/>
            <person name="Ruttkowski B."/>
            <person name="Beck T."/>
            <person name="Vogl C."/>
            <person name="Tomley F."/>
            <person name="Blake D.P."/>
            <person name="Joachim A."/>
        </authorList>
    </citation>
    <scope>NUCLEOTIDE SEQUENCE [LARGE SCALE GENOMIC DNA]</scope>
    <source>
        <strain evidence="3 4">Wien I</strain>
    </source>
</reference>
<feature type="region of interest" description="Disordered" evidence="2">
    <location>
        <begin position="198"/>
        <end position="220"/>
    </location>
</feature>
<comment type="similarity">
    <text evidence="1">Belongs to the LTV1 family.</text>
</comment>
<feature type="compositionally biased region" description="Basic residues" evidence="2">
    <location>
        <begin position="41"/>
        <end position="50"/>
    </location>
</feature>
<evidence type="ECO:0000313" key="4">
    <source>
        <dbReference type="Proteomes" id="UP000221165"/>
    </source>
</evidence>
<proteinExistence type="inferred from homology"/>
<keyword evidence="3" id="KW-0687">Ribonucleoprotein</keyword>
<feature type="region of interest" description="Disordered" evidence="2">
    <location>
        <begin position="383"/>
        <end position="434"/>
    </location>
</feature>
<feature type="region of interest" description="Disordered" evidence="2">
    <location>
        <begin position="622"/>
        <end position="641"/>
    </location>
</feature>
<evidence type="ECO:0000313" key="3">
    <source>
        <dbReference type="EMBL" id="PHJ21614.1"/>
    </source>
</evidence>
<feature type="compositionally biased region" description="Acidic residues" evidence="2">
    <location>
        <begin position="595"/>
        <end position="611"/>
    </location>
</feature>
<keyword evidence="3" id="KW-0689">Ribosomal protein</keyword>
<dbReference type="EMBL" id="MIGC01002139">
    <property type="protein sequence ID" value="PHJ21614.1"/>
    <property type="molecule type" value="Genomic_DNA"/>
</dbReference>
<dbReference type="GO" id="GO:0005829">
    <property type="term" value="C:cytosol"/>
    <property type="evidence" value="ECO:0007669"/>
    <property type="project" value="TreeGrafter"/>
</dbReference>
<dbReference type="InterPro" id="IPR007307">
    <property type="entry name" value="Ltv1"/>
</dbReference>
<feature type="region of interest" description="Disordered" evidence="2">
    <location>
        <begin position="548"/>
        <end position="615"/>
    </location>
</feature>
<feature type="compositionally biased region" description="Basic and acidic residues" evidence="2">
    <location>
        <begin position="420"/>
        <end position="434"/>
    </location>
</feature>
<dbReference type="GO" id="GO:0005840">
    <property type="term" value="C:ribosome"/>
    <property type="evidence" value="ECO:0007669"/>
    <property type="project" value="UniProtKB-KW"/>
</dbReference>
<dbReference type="OrthoDB" id="5852896at2759"/>
<dbReference type="VEuPathDB" id="ToxoDB:CSUI_004541"/>
<dbReference type="RefSeq" id="XP_067923296.1">
    <property type="nucleotide sequence ID" value="XM_068064729.1"/>
</dbReference>
<keyword evidence="4" id="KW-1185">Reference proteome</keyword>
<dbReference type="GO" id="GO:0005634">
    <property type="term" value="C:nucleus"/>
    <property type="evidence" value="ECO:0007669"/>
    <property type="project" value="TreeGrafter"/>
</dbReference>
<dbReference type="GO" id="GO:0042274">
    <property type="term" value="P:ribosomal small subunit biogenesis"/>
    <property type="evidence" value="ECO:0007669"/>
    <property type="project" value="InterPro"/>
</dbReference>
<protein>
    <submittedName>
        <fullName evidence="3">Ribosomal protein l13</fullName>
    </submittedName>
</protein>
<organism evidence="3 4">
    <name type="scientific">Cystoisospora suis</name>
    <dbReference type="NCBI Taxonomy" id="483139"/>
    <lineage>
        <taxon>Eukaryota</taxon>
        <taxon>Sar</taxon>
        <taxon>Alveolata</taxon>
        <taxon>Apicomplexa</taxon>
        <taxon>Conoidasida</taxon>
        <taxon>Coccidia</taxon>
        <taxon>Eucoccidiorida</taxon>
        <taxon>Eimeriorina</taxon>
        <taxon>Sarcocystidae</taxon>
        <taxon>Cystoisospora</taxon>
    </lineage>
</organism>
<dbReference type="PANTHER" id="PTHR21531">
    <property type="entry name" value="LOW-TEMPERATURE VIABILITY PROTEIN LTV1-RELATED"/>
    <property type="match status" value="1"/>
</dbReference>
<dbReference type="GO" id="GO:0030688">
    <property type="term" value="C:preribosome, small subunit precursor"/>
    <property type="evidence" value="ECO:0007669"/>
    <property type="project" value="TreeGrafter"/>
</dbReference>
<dbReference type="GeneID" id="94427940"/>